<feature type="region of interest" description="Disordered" evidence="1">
    <location>
        <begin position="1"/>
        <end position="25"/>
    </location>
</feature>
<evidence type="ECO:0000256" key="2">
    <source>
        <dbReference type="SAM" id="Phobius"/>
    </source>
</evidence>
<feature type="transmembrane region" description="Helical" evidence="2">
    <location>
        <begin position="29"/>
        <end position="48"/>
    </location>
</feature>
<dbReference type="Proteomes" id="UP000617743">
    <property type="component" value="Unassembled WGS sequence"/>
</dbReference>
<protein>
    <submittedName>
        <fullName evidence="3">Uncharacterized protein</fullName>
    </submittedName>
</protein>
<feature type="region of interest" description="Disordered" evidence="1">
    <location>
        <begin position="89"/>
        <end position="149"/>
    </location>
</feature>
<feature type="compositionally biased region" description="Low complexity" evidence="1">
    <location>
        <begin position="120"/>
        <end position="135"/>
    </location>
</feature>
<evidence type="ECO:0000256" key="1">
    <source>
        <dbReference type="SAM" id="MobiDB-lite"/>
    </source>
</evidence>
<organism evidence="3 4">
    <name type="scientific">Streptomyces lomondensis</name>
    <dbReference type="NCBI Taxonomy" id="68229"/>
    <lineage>
        <taxon>Bacteria</taxon>
        <taxon>Bacillati</taxon>
        <taxon>Actinomycetota</taxon>
        <taxon>Actinomycetes</taxon>
        <taxon>Kitasatosporales</taxon>
        <taxon>Streptomycetaceae</taxon>
        <taxon>Streptomyces</taxon>
    </lineage>
</organism>
<comment type="caution">
    <text evidence="3">The sequence shown here is derived from an EMBL/GenBank/DDBJ whole genome shotgun (WGS) entry which is preliminary data.</text>
</comment>
<accession>A0ABQ2XQE4</accession>
<dbReference type="EMBL" id="BMWC01000014">
    <property type="protein sequence ID" value="GGX29135.1"/>
    <property type="molecule type" value="Genomic_DNA"/>
</dbReference>
<keyword evidence="2" id="KW-0812">Transmembrane</keyword>
<reference evidence="4" key="1">
    <citation type="journal article" date="2019" name="Int. J. Syst. Evol. Microbiol.">
        <title>The Global Catalogue of Microorganisms (GCM) 10K type strain sequencing project: providing services to taxonomists for standard genome sequencing and annotation.</title>
        <authorList>
            <consortium name="The Broad Institute Genomics Platform"/>
            <consortium name="The Broad Institute Genome Sequencing Center for Infectious Disease"/>
            <person name="Wu L."/>
            <person name="Ma J."/>
        </authorList>
    </citation>
    <scope>NUCLEOTIDE SEQUENCE [LARGE SCALE GENOMIC DNA]</scope>
    <source>
        <strain evidence="4">JCM 4866</strain>
    </source>
</reference>
<proteinExistence type="predicted"/>
<gene>
    <name evidence="3" type="ORF">GCM10010383_69670</name>
</gene>
<keyword evidence="4" id="KW-1185">Reference proteome</keyword>
<name>A0ABQ2XQE4_9ACTN</name>
<keyword evidence="2" id="KW-1133">Transmembrane helix</keyword>
<keyword evidence="2" id="KW-0472">Membrane</keyword>
<dbReference type="RefSeq" id="WP_190054285.1">
    <property type="nucleotide sequence ID" value="NZ_BMWC01000014.1"/>
</dbReference>
<sequence>MSRRNRREARPPTPQPAPRAPGATVGDRPAAAVAAWAALLLMLLTAVIPAGPRLAPADAVPTGVVGAAPGTGRHADDGCATACVLQAATRHEQHGERPSPPGQFATLADAEATAPRHLARPAASPSPAAFLTDPAPADRGRAPPPPSGI</sequence>
<evidence type="ECO:0000313" key="3">
    <source>
        <dbReference type="EMBL" id="GGX29135.1"/>
    </source>
</evidence>
<evidence type="ECO:0000313" key="4">
    <source>
        <dbReference type="Proteomes" id="UP000617743"/>
    </source>
</evidence>